<dbReference type="InterPro" id="IPR013752">
    <property type="entry name" value="KPA_reductase"/>
</dbReference>
<dbReference type="Gene3D" id="3.40.50.720">
    <property type="entry name" value="NAD(P)-binding Rossmann-like Domain"/>
    <property type="match status" value="1"/>
</dbReference>
<dbReference type="InterPro" id="IPR008927">
    <property type="entry name" value="6-PGluconate_DH-like_C_sf"/>
</dbReference>
<dbReference type="InterPro" id="IPR051402">
    <property type="entry name" value="KPR-Related"/>
</dbReference>
<feature type="domain" description="Ketopantoate reductase N-terminal" evidence="11">
    <location>
        <begin position="4"/>
        <end position="151"/>
    </location>
</feature>
<evidence type="ECO:0000256" key="3">
    <source>
        <dbReference type="ARBA" id="ARBA00013014"/>
    </source>
</evidence>
<dbReference type="KEGG" id="meiy:MIN45_P1045"/>
<sequence>MKALIVGTGAVGGFYGALLARAGWEVAVVSRSDHDTVAANGIHIRSTLGEWTFRPAAVHRRADEVETPPDYVILCTKVLPDIDRPALIGGAVGPDTAIVLIQNGVEIEAEVANAFPDNELISGLAFVCVSRTGPGQVWHQAYGNLMLGDFPSGVSPRVETLADAFNRSGIRAKVVADVVAARWRKCVWNAPFNPLSVLSGGLYTADILESQEGFVRTLMAEICAIAAACGHPLPDDVIDRNIDDTYKMPPYKTSMLLDFEAGRPMETEAILGNAVRAARREGVAAPHLESVYALMKLRELQLERYGRP</sequence>
<evidence type="ECO:0000259" key="11">
    <source>
        <dbReference type="Pfam" id="PF02558"/>
    </source>
</evidence>
<dbReference type="FunFam" id="1.10.1040.10:FF:000017">
    <property type="entry name" value="2-dehydropantoate 2-reductase"/>
    <property type="match status" value="1"/>
</dbReference>
<evidence type="ECO:0000256" key="9">
    <source>
        <dbReference type="ARBA" id="ARBA00048793"/>
    </source>
</evidence>
<dbReference type="InterPro" id="IPR013328">
    <property type="entry name" value="6PGD_dom2"/>
</dbReference>
<dbReference type="NCBIfam" id="TIGR00745">
    <property type="entry name" value="apbA_panE"/>
    <property type="match status" value="1"/>
</dbReference>
<proteinExistence type="inferred from homology"/>
<dbReference type="InterPro" id="IPR013332">
    <property type="entry name" value="KPR_N"/>
</dbReference>
<dbReference type="RefSeq" id="WP_286293897.1">
    <property type="nucleotide sequence ID" value="NZ_AP024718.1"/>
</dbReference>
<comment type="catalytic activity">
    <reaction evidence="9 10">
        <text>(R)-pantoate + NADP(+) = 2-dehydropantoate + NADPH + H(+)</text>
        <dbReference type="Rhea" id="RHEA:16233"/>
        <dbReference type="ChEBI" id="CHEBI:11561"/>
        <dbReference type="ChEBI" id="CHEBI:15378"/>
        <dbReference type="ChEBI" id="CHEBI:15980"/>
        <dbReference type="ChEBI" id="CHEBI:57783"/>
        <dbReference type="ChEBI" id="CHEBI:58349"/>
        <dbReference type="EC" id="1.1.1.169"/>
    </reaction>
</comment>
<feature type="domain" description="Ketopantoate reductase C-terminal" evidence="12">
    <location>
        <begin position="177"/>
        <end position="298"/>
    </location>
</feature>
<keyword evidence="14" id="KW-1185">Reference proteome</keyword>
<evidence type="ECO:0000256" key="2">
    <source>
        <dbReference type="ARBA" id="ARBA00007870"/>
    </source>
</evidence>
<dbReference type="Gene3D" id="1.10.1040.10">
    <property type="entry name" value="N-(1-d-carboxylethyl)-l-norvaline Dehydrogenase, domain 2"/>
    <property type="match status" value="1"/>
</dbReference>
<dbReference type="SUPFAM" id="SSF48179">
    <property type="entry name" value="6-phosphogluconate dehydrogenase C-terminal domain-like"/>
    <property type="match status" value="1"/>
</dbReference>
<dbReference type="GO" id="GO:0008677">
    <property type="term" value="F:2-dehydropantoate 2-reductase activity"/>
    <property type="evidence" value="ECO:0007669"/>
    <property type="project" value="UniProtKB-EC"/>
</dbReference>
<comment type="function">
    <text evidence="10">Catalyzes the NADPH-dependent reduction of ketopantoate into pantoic acid.</text>
</comment>
<evidence type="ECO:0000259" key="12">
    <source>
        <dbReference type="Pfam" id="PF08546"/>
    </source>
</evidence>
<gene>
    <name evidence="13" type="ORF">MIN45_P1045</name>
</gene>
<dbReference type="EC" id="1.1.1.169" evidence="3 10"/>
<dbReference type="GO" id="GO:0015940">
    <property type="term" value="P:pantothenate biosynthetic process"/>
    <property type="evidence" value="ECO:0007669"/>
    <property type="project" value="UniProtKB-KW"/>
</dbReference>
<dbReference type="InterPro" id="IPR036291">
    <property type="entry name" value="NAD(P)-bd_dom_sf"/>
</dbReference>
<keyword evidence="7 10" id="KW-0560">Oxidoreductase</keyword>
<accession>A0AAU9C9W4</accession>
<evidence type="ECO:0000256" key="8">
    <source>
        <dbReference type="ARBA" id="ARBA00032024"/>
    </source>
</evidence>
<evidence type="ECO:0000256" key="10">
    <source>
        <dbReference type="RuleBase" id="RU362068"/>
    </source>
</evidence>
<evidence type="ECO:0000256" key="1">
    <source>
        <dbReference type="ARBA" id="ARBA00004994"/>
    </source>
</evidence>
<protein>
    <recommendedName>
        <fullName evidence="4 10">2-dehydropantoate 2-reductase</fullName>
        <ecNumber evidence="3 10">1.1.1.169</ecNumber>
    </recommendedName>
    <alternativeName>
        <fullName evidence="8 10">Ketopantoate reductase</fullName>
    </alternativeName>
</protein>
<name>A0AAU9C9W4_9GAMM</name>
<reference evidence="14" key="1">
    <citation type="journal article" date="2024" name="Int. J. Syst. Evol. Microbiol.">
        <title>Methylomarinovum tepidoasis sp. nov., a moderately thermophilic methanotroph of the family Methylothermaceae isolated from a deep-sea hydrothermal field.</title>
        <authorList>
            <person name="Hirayama H."/>
            <person name="Takaki Y."/>
            <person name="Abe M."/>
            <person name="Miyazaki M."/>
            <person name="Uematsu K."/>
            <person name="Matsui Y."/>
            <person name="Takai K."/>
        </authorList>
    </citation>
    <scope>NUCLEOTIDE SEQUENCE [LARGE SCALE GENOMIC DNA]</scope>
    <source>
        <strain evidence="14">IN45</strain>
    </source>
</reference>
<dbReference type="InterPro" id="IPR003710">
    <property type="entry name" value="ApbA"/>
</dbReference>
<dbReference type="PANTHER" id="PTHR21708:SF26">
    <property type="entry name" value="2-DEHYDROPANTOATE 2-REDUCTASE"/>
    <property type="match status" value="1"/>
</dbReference>
<dbReference type="SUPFAM" id="SSF51735">
    <property type="entry name" value="NAD(P)-binding Rossmann-fold domains"/>
    <property type="match status" value="1"/>
</dbReference>
<keyword evidence="6 10" id="KW-0521">NADP</keyword>
<evidence type="ECO:0000256" key="6">
    <source>
        <dbReference type="ARBA" id="ARBA00022857"/>
    </source>
</evidence>
<dbReference type="Pfam" id="PF08546">
    <property type="entry name" value="ApbA_C"/>
    <property type="match status" value="1"/>
</dbReference>
<organism evidence="13 14">
    <name type="scientific">Methylomarinovum tepidoasis</name>
    <dbReference type="NCBI Taxonomy" id="2840183"/>
    <lineage>
        <taxon>Bacteria</taxon>
        <taxon>Pseudomonadati</taxon>
        <taxon>Pseudomonadota</taxon>
        <taxon>Gammaproteobacteria</taxon>
        <taxon>Methylococcales</taxon>
        <taxon>Methylothermaceae</taxon>
        <taxon>Methylomarinovum</taxon>
    </lineage>
</organism>
<comment type="pathway">
    <text evidence="1 10">Cofactor biosynthesis; (R)-pantothenate biosynthesis; (R)-pantoate from 3-methyl-2-oxobutanoate: step 2/2.</text>
</comment>
<evidence type="ECO:0000313" key="13">
    <source>
        <dbReference type="EMBL" id="BCX88676.1"/>
    </source>
</evidence>
<evidence type="ECO:0000313" key="14">
    <source>
        <dbReference type="Proteomes" id="UP001321450"/>
    </source>
</evidence>
<comment type="similarity">
    <text evidence="2 10">Belongs to the ketopantoate reductase family.</text>
</comment>
<dbReference type="PANTHER" id="PTHR21708">
    <property type="entry name" value="PROBABLE 2-DEHYDROPANTOATE 2-REDUCTASE"/>
    <property type="match status" value="1"/>
</dbReference>
<dbReference type="AlphaFoldDB" id="A0AAU9C9W4"/>
<dbReference type="GO" id="GO:0005737">
    <property type="term" value="C:cytoplasm"/>
    <property type="evidence" value="ECO:0007669"/>
    <property type="project" value="TreeGrafter"/>
</dbReference>
<evidence type="ECO:0000256" key="7">
    <source>
        <dbReference type="ARBA" id="ARBA00023002"/>
    </source>
</evidence>
<dbReference type="EMBL" id="AP024718">
    <property type="protein sequence ID" value="BCX88676.1"/>
    <property type="molecule type" value="Genomic_DNA"/>
</dbReference>
<evidence type="ECO:0000256" key="5">
    <source>
        <dbReference type="ARBA" id="ARBA00022655"/>
    </source>
</evidence>
<dbReference type="Proteomes" id="UP001321450">
    <property type="component" value="Chromosome"/>
</dbReference>
<keyword evidence="5 10" id="KW-0566">Pantothenate biosynthesis</keyword>
<dbReference type="Pfam" id="PF02558">
    <property type="entry name" value="ApbA"/>
    <property type="match status" value="1"/>
</dbReference>
<evidence type="ECO:0000256" key="4">
    <source>
        <dbReference type="ARBA" id="ARBA00019465"/>
    </source>
</evidence>